<comment type="caution">
    <text evidence="2">The sequence shown here is derived from an EMBL/GenBank/DDBJ whole genome shotgun (WGS) entry which is preliminary data.</text>
</comment>
<proteinExistence type="predicted"/>
<reference evidence="2 3" key="1">
    <citation type="submission" date="2018-04" db="EMBL/GenBank/DDBJ databases">
        <title>Thalassorhabdus spongiae gen. nov., sp. nov., isolated from a marine sponge in South-West Iceland.</title>
        <authorList>
            <person name="Knobloch S."/>
            <person name="Daussin A."/>
            <person name="Johannsson R."/>
            <person name="Marteinsson V.T."/>
        </authorList>
    </citation>
    <scope>NUCLEOTIDE SEQUENCE [LARGE SCALE GENOMIC DNA]</scope>
    <source>
        <strain evidence="2 3">Hp12</strain>
    </source>
</reference>
<sequence>MIFIKAIDSPESCNEKAFSLNDSDEEKVMDAVFWGSFVAVGISLGVFGAFGWFILSKMNQDSDRKEK</sequence>
<keyword evidence="1" id="KW-0472">Membrane</keyword>
<feature type="transmembrane region" description="Helical" evidence="1">
    <location>
        <begin position="31"/>
        <end position="55"/>
    </location>
</feature>
<name>A0A2V1H233_9GAMM</name>
<dbReference type="AlphaFoldDB" id="A0A2V1H233"/>
<dbReference type="Proteomes" id="UP000244906">
    <property type="component" value="Unassembled WGS sequence"/>
</dbReference>
<dbReference type="EMBL" id="QDDL01000002">
    <property type="protein sequence ID" value="PVZ70502.1"/>
    <property type="molecule type" value="Genomic_DNA"/>
</dbReference>
<accession>A0A2V1H233</accession>
<organism evidence="2 3">
    <name type="scientific">Pelagibaculum spongiae</name>
    <dbReference type="NCBI Taxonomy" id="2080658"/>
    <lineage>
        <taxon>Bacteria</taxon>
        <taxon>Pseudomonadati</taxon>
        <taxon>Pseudomonadota</taxon>
        <taxon>Gammaproteobacteria</taxon>
        <taxon>Oceanospirillales</taxon>
        <taxon>Pelagibaculum</taxon>
    </lineage>
</organism>
<evidence type="ECO:0000256" key="1">
    <source>
        <dbReference type="SAM" id="Phobius"/>
    </source>
</evidence>
<keyword evidence="1" id="KW-1133">Transmembrane helix</keyword>
<protein>
    <submittedName>
        <fullName evidence="2">Uncharacterized protein</fullName>
    </submittedName>
</protein>
<keyword evidence="3" id="KW-1185">Reference proteome</keyword>
<keyword evidence="1" id="KW-0812">Transmembrane</keyword>
<evidence type="ECO:0000313" key="3">
    <source>
        <dbReference type="Proteomes" id="UP000244906"/>
    </source>
</evidence>
<gene>
    <name evidence="2" type="ORF">DC094_07930</name>
</gene>
<evidence type="ECO:0000313" key="2">
    <source>
        <dbReference type="EMBL" id="PVZ70502.1"/>
    </source>
</evidence>